<proteinExistence type="predicted"/>
<protein>
    <submittedName>
        <fullName evidence="1">Addiction module component (TIGR02574 family)</fullName>
    </submittedName>
</protein>
<evidence type="ECO:0000313" key="2">
    <source>
        <dbReference type="Proteomes" id="UP001242045"/>
    </source>
</evidence>
<dbReference type="Pfam" id="PF09720">
    <property type="entry name" value="Unstab_antitox"/>
    <property type="match status" value="1"/>
</dbReference>
<dbReference type="RefSeq" id="WP_307501721.1">
    <property type="nucleotide sequence ID" value="NZ_JAUSRD010000003.1"/>
</dbReference>
<reference evidence="1" key="1">
    <citation type="submission" date="2023-07" db="EMBL/GenBank/DDBJ databases">
        <title>Sorghum-associated microbial communities from plants grown in Nebraska, USA.</title>
        <authorList>
            <person name="Schachtman D."/>
        </authorList>
    </citation>
    <scope>NUCLEOTIDE SEQUENCE</scope>
    <source>
        <strain evidence="1">DS3754</strain>
    </source>
</reference>
<organism evidence="1 2">
    <name type="scientific">Variovorax boronicumulans</name>
    <dbReference type="NCBI Taxonomy" id="436515"/>
    <lineage>
        <taxon>Bacteria</taxon>
        <taxon>Pseudomonadati</taxon>
        <taxon>Pseudomonadota</taxon>
        <taxon>Betaproteobacteria</taxon>
        <taxon>Burkholderiales</taxon>
        <taxon>Comamonadaceae</taxon>
        <taxon>Variovorax</taxon>
    </lineage>
</organism>
<name>A0AAW8CMC4_9BURK</name>
<gene>
    <name evidence="1" type="ORF">J2W31_001648</name>
</gene>
<comment type="caution">
    <text evidence="1">The sequence shown here is derived from an EMBL/GenBank/DDBJ whole genome shotgun (WGS) entry which is preliminary data.</text>
</comment>
<dbReference type="InterPro" id="IPR013406">
    <property type="entry name" value="CHP02574_addiction_mod"/>
</dbReference>
<dbReference type="NCBIfam" id="TIGR02574">
    <property type="entry name" value="stabl_TIGR02574"/>
    <property type="match status" value="1"/>
</dbReference>
<sequence>MNAVLNDLSHLGTHEKLQLVEDLWDSIDQALVPAMSDEVHAELEHRAAWNDAHPGHELTLQQIADKLGVRL</sequence>
<dbReference type="AlphaFoldDB" id="A0AAW8CMC4"/>
<evidence type="ECO:0000313" key="1">
    <source>
        <dbReference type="EMBL" id="MDP9892543.1"/>
    </source>
</evidence>
<dbReference type="EMBL" id="JAUSRD010000003">
    <property type="protein sequence ID" value="MDP9892543.1"/>
    <property type="molecule type" value="Genomic_DNA"/>
</dbReference>
<accession>A0AAW8CMC4</accession>
<dbReference type="Proteomes" id="UP001242045">
    <property type="component" value="Unassembled WGS sequence"/>
</dbReference>